<protein>
    <submittedName>
        <fullName evidence="1">Uncharacterized protein</fullName>
    </submittedName>
</protein>
<gene>
    <name evidence="1" type="ORF">IAC58_00045</name>
</gene>
<sequence length="85" mass="10089">MAKNDFIKQLGEIKKNFLKHAKENSAKVSLKTFEINICSRYLTMRIECEDSYGDCVVFEQEIEMDNFSDEIYQKPLRPLDIEEYN</sequence>
<reference evidence="1" key="1">
    <citation type="submission" date="2020-10" db="EMBL/GenBank/DDBJ databases">
        <authorList>
            <person name="Gilroy R."/>
        </authorList>
    </citation>
    <scope>NUCLEOTIDE SEQUENCE</scope>
    <source>
        <strain evidence="1">11159</strain>
    </source>
</reference>
<name>A0A9D9DFZ7_9BACL</name>
<evidence type="ECO:0000313" key="1">
    <source>
        <dbReference type="EMBL" id="MBO8426947.1"/>
    </source>
</evidence>
<reference evidence="1" key="2">
    <citation type="journal article" date="2021" name="PeerJ">
        <title>Extensive microbial diversity within the chicken gut microbiome revealed by metagenomics and culture.</title>
        <authorList>
            <person name="Gilroy R."/>
            <person name="Ravi A."/>
            <person name="Getino M."/>
            <person name="Pursley I."/>
            <person name="Horton D.L."/>
            <person name="Alikhan N.F."/>
            <person name="Baker D."/>
            <person name="Gharbi K."/>
            <person name="Hall N."/>
            <person name="Watson M."/>
            <person name="Adriaenssens E.M."/>
            <person name="Foster-Nyarko E."/>
            <person name="Jarju S."/>
            <person name="Secka A."/>
            <person name="Antonio M."/>
            <person name="Oren A."/>
            <person name="Chaudhuri R.R."/>
            <person name="La Ragione R."/>
            <person name="Hildebrand F."/>
            <person name="Pallen M.J."/>
        </authorList>
    </citation>
    <scope>NUCLEOTIDE SEQUENCE</scope>
    <source>
        <strain evidence="1">11159</strain>
    </source>
</reference>
<dbReference type="EMBL" id="JADIMY010000002">
    <property type="protein sequence ID" value="MBO8426947.1"/>
    <property type="molecule type" value="Genomic_DNA"/>
</dbReference>
<proteinExistence type="predicted"/>
<evidence type="ECO:0000313" key="2">
    <source>
        <dbReference type="Proteomes" id="UP000823613"/>
    </source>
</evidence>
<organism evidence="1 2">
    <name type="scientific">Candidatus Onthovivens merdipullorum</name>
    <dbReference type="NCBI Taxonomy" id="2840889"/>
    <lineage>
        <taxon>Bacteria</taxon>
        <taxon>Bacillati</taxon>
        <taxon>Bacillota</taxon>
        <taxon>Bacilli</taxon>
        <taxon>Bacillales</taxon>
        <taxon>Candidatus Onthovivens</taxon>
    </lineage>
</organism>
<dbReference type="AlphaFoldDB" id="A0A9D9DFZ7"/>
<accession>A0A9D9DFZ7</accession>
<dbReference type="Proteomes" id="UP000823613">
    <property type="component" value="Unassembled WGS sequence"/>
</dbReference>
<comment type="caution">
    <text evidence="1">The sequence shown here is derived from an EMBL/GenBank/DDBJ whole genome shotgun (WGS) entry which is preliminary data.</text>
</comment>